<keyword evidence="5" id="KW-0812">Transmembrane</keyword>
<dbReference type="GO" id="GO:0005524">
    <property type="term" value="F:ATP binding"/>
    <property type="evidence" value="ECO:0007669"/>
    <property type="project" value="UniProtKB-KW"/>
</dbReference>
<dbReference type="PANTHER" id="PTHR32071:SF117">
    <property type="entry name" value="PTS-DEPENDENT DIHYDROXYACETONE KINASE OPERON REGULATORY PROTEIN-RELATED"/>
    <property type="match status" value="1"/>
</dbReference>
<evidence type="ECO:0000313" key="7">
    <source>
        <dbReference type="EMBL" id="SME87884.1"/>
    </source>
</evidence>
<keyword evidence="5" id="KW-1133">Transmembrane helix</keyword>
<dbReference type="Gene3D" id="6.10.340.10">
    <property type="match status" value="1"/>
</dbReference>
<name>A0A1X7C0Q4_9BACT</name>
<feature type="transmembrane region" description="Helical" evidence="5">
    <location>
        <begin position="32"/>
        <end position="52"/>
    </location>
</feature>
<feature type="region of interest" description="Disordered" evidence="4">
    <location>
        <begin position="758"/>
        <end position="779"/>
    </location>
</feature>
<keyword evidence="3 7" id="KW-0238">DNA-binding</keyword>
<gene>
    <name evidence="7" type="ORF">SAMN06295933_0072</name>
</gene>
<dbReference type="Gene3D" id="1.10.8.60">
    <property type="match status" value="1"/>
</dbReference>
<organism evidence="7 8">
    <name type="scientific">Desulfovibrio gilichinskyi</name>
    <dbReference type="NCBI Taxonomy" id="1519643"/>
    <lineage>
        <taxon>Bacteria</taxon>
        <taxon>Pseudomonadati</taxon>
        <taxon>Thermodesulfobacteriota</taxon>
        <taxon>Desulfovibrionia</taxon>
        <taxon>Desulfovibrionales</taxon>
        <taxon>Desulfovibrionaceae</taxon>
        <taxon>Desulfovibrio</taxon>
    </lineage>
</organism>
<dbReference type="Pfam" id="PF00158">
    <property type="entry name" value="Sigma54_activat"/>
    <property type="match status" value="1"/>
</dbReference>
<feature type="compositionally biased region" description="Basic and acidic residues" evidence="4">
    <location>
        <begin position="758"/>
        <end position="774"/>
    </location>
</feature>
<dbReference type="EMBL" id="FWZU01000001">
    <property type="protein sequence ID" value="SME87884.1"/>
    <property type="molecule type" value="Genomic_DNA"/>
</dbReference>
<evidence type="ECO:0000256" key="3">
    <source>
        <dbReference type="ARBA" id="ARBA00023125"/>
    </source>
</evidence>
<feature type="transmembrane region" description="Helical" evidence="5">
    <location>
        <begin position="375"/>
        <end position="399"/>
    </location>
</feature>
<keyword evidence="5" id="KW-0472">Membrane</keyword>
<dbReference type="InterPro" id="IPR058031">
    <property type="entry name" value="AAA_lid_NorR"/>
</dbReference>
<dbReference type="Pfam" id="PF25601">
    <property type="entry name" value="AAA_lid_14"/>
    <property type="match status" value="1"/>
</dbReference>
<keyword evidence="1" id="KW-0547">Nucleotide-binding</keyword>
<evidence type="ECO:0000256" key="4">
    <source>
        <dbReference type="SAM" id="MobiDB-lite"/>
    </source>
</evidence>
<evidence type="ECO:0000259" key="6">
    <source>
        <dbReference type="PROSITE" id="PS50045"/>
    </source>
</evidence>
<dbReference type="SMART" id="SM00382">
    <property type="entry name" value="AAA"/>
    <property type="match status" value="1"/>
</dbReference>
<protein>
    <submittedName>
        <fullName evidence="7">DNA-binding transcriptional response regulator, NtrC family, contains REC, AAA-type ATPase, and a Fis-type DNA-binding domains</fullName>
    </submittedName>
</protein>
<dbReference type="Gene3D" id="3.40.50.300">
    <property type="entry name" value="P-loop containing nucleotide triphosphate hydrolases"/>
    <property type="match status" value="1"/>
</dbReference>
<evidence type="ECO:0000256" key="5">
    <source>
        <dbReference type="SAM" id="Phobius"/>
    </source>
</evidence>
<accession>A0A1X7C0Q4</accession>
<proteinExistence type="predicted"/>
<evidence type="ECO:0000256" key="1">
    <source>
        <dbReference type="ARBA" id="ARBA00022741"/>
    </source>
</evidence>
<dbReference type="InterPro" id="IPR025662">
    <property type="entry name" value="Sigma_54_int_dom_ATP-bd_1"/>
</dbReference>
<dbReference type="AlphaFoldDB" id="A0A1X7C0Q4"/>
<dbReference type="InterPro" id="IPR002078">
    <property type="entry name" value="Sigma_54_int"/>
</dbReference>
<dbReference type="OrthoDB" id="9763792at2"/>
<dbReference type="PROSITE" id="PS00675">
    <property type="entry name" value="SIGMA54_INTERACT_1"/>
    <property type="match status" value="1"/>
</dbReference>
<dbReference type="Proteomes" id="UP000192906">
    <property type="component" value="Unassembled WGS sequence"/>
</dbReference>
<dbReference type="InterPro" id="IPR003593">
    <property type="entry name" value="AAA+_ATPase"/>
</dbReference>
<dbReference type="PROSITE" id="PS00676">
    <property type="entry name" value="SIGMA54_INTERACT_2"/>
    <property type="match status" value="1"/>
</dbReference>
<sequence length="844" mass="94718">MAESFSDKNSKKEGLRNITSKISRKLGLRGKLLLTLLPSILAILLFAGYTSYRVADEYIHIALTRTVKVHTLGIVHEVEQYMERCKTDLLFIAQGDMQPKSLRDMMKRHMRAGGNNYFELAYLPASGGQPVVLVQKNGIVNEMGLTELSQIQPNPLLELGKINSLKQGEVQPSQVMEVVYPLPDAKASNMHVRTHVIRFYTYFPGDNANPPGILFLSVEASQIRNILSLYNSEQSPLWAFPRSQELRFSYLLNTEGWILFQSASTAEKDKELTTFLARENFEGTLGKQGQASAFRPNKNHAIFWQALEKIKNNENGLFQIAEKNNANSNVKSFYFSYAPVKFKTASNTSPVIYGGVVFIDRSQLPIIAGYKHFDIMLMVTIVSIAIISILIFCIGRILTTPVLKLATKMNELSSLETLEEINLPYCGFDVEMLQRSINNIIRRVKQQVTELQAKDEAIFNVNKREPADLKRELDTLVDVELSIMPEIIGHGPIISRLKSDILKAAHVDVDVLISGETGTGKQLVAEAIHNQSNRKKMPFISINCGALDENLLLDVLFGHVKGAFSDAKTDRSGAFNEANEGTLFLDEIQSASPKVQQSLLRAIASRKIKPLGSDKELDFNVRIIAATNVDLPSLIEQKIFREDLYYRLKVVSIATPALREHPENIPLLSIFYLKQAEQLTSRTDMGISKGALSKLISYQWSGNVRELVNCITRATVMAEGKIIQPEEIRLEGEIESKVSFSDAEMPTFSGVDATVSTVKEKPSENSNYKEKNQVEDPAPLNERQNLAWPKIRTKKTVTRKEYQDIVGGHLPTRTAIYDLQDFVRREMLTKQGRGPSTRYIVSAK</sequence>
<dbReference type="PROSITE" id="PS50045">
    <property type="entry name" value="SIGMA54_INTERACT_4"/>
    <property type="match status" value="1"/>
</dbReference>
<dbReference type="InterPro" id="IPR025943">
    <property type="entry name" value="Sigma_54_int_dom_ATP-bd_2"/>
</dbReference>
<dbReference type="InterPro" id="IPR027417">
    <property type="entry name" value="P-loop_NTPase"/>
</dbReference>
<dbReference type="PANTHER" id="PTHR32071">
    <property type="entry name" value="TRANSCRIPTIONAL REGULATORY PROTEIN"/>
    <property type="match status" value="1"/>
</dbReference>
<keyword evidence="2" id="KW-0067">ATP-binding</keyword>
<keyword evidence="8" id="KW-1185">Reference proteome</keyword>
<dbReference type="GO" id="GO:0003677">
    <property type="term" value="F:DNA binding"/>
    <property type="evidence" value="ECO:0007669"/>
    <property type="project" value="UniProtKB-KW"/>
</dbReference>
<dbReference type="GO" id="GO:0006355">
    <property type="term" value="P:regulation of DNA-templated transcription"/>
    <property type="evidence" value="ECO:0007669"/>
    <property type="project" value="InterPro"/>
</dbReference>
<feature type="domain" description="Sigma-54 factor interaction" evidence="6">
    <location>
        <begin position="487"/>
        <end position="716"/>
    </location>
</feature>
<reference evidence="8" key="1">
    <citation type="submission" date="2017-04" db="EMBL/GenBank/DDBJ databases">
        <authorList>
            <person name="Varghese N."/>
            <person name="Submissions S."/>
        </authorList>
    </citation>
    <scope>NUCLEOTIDE SEQUENCE [LARGE SCALE GENOMIC DNA]</scope>
    <source>
        <strain evidence="8">K3S</strain>
    </source>
</reference>
<evidence type="ECO:0000313" key="8">
    <source>
        <dbReference type="Proteomes" id="UP000192906"/>
    </source>
</evidence>
<dbReference type="RefSeq" id="WP_085096691.1">
    <property type="nucleotide sequence ID" value="NZ_FWZU01000001.1"/>
</dbReference>
<dbReference type="STRING" id="1519643.SAMN06295933_0072"/>
<dbReference type="SUPFAM" id="SSF52540">
    <property type="entry name" value="P-loop containing nucleoside triphosphate hydrolases"/>
    <property type="match status" value="1"/>
</dbReference>
<dbReference type="CDD" id="cd00009">
    <property type="entry name" value="AAA"/>
    <property type="match status" value="1"/>
</dbReference>
<dbReference type="FunFam" id="3.40.50.300:FF:000006">
    <property type="entry name" value="DNA-binding transcriptional regulator NtrC"/>
    <property type="match status" value="1"/>
</dbReference>
<evidence type="ECO:0000256" key="2">
    <source>
        <dbReference type="ARBA" id="ARBA00022840"/>
    </source>
</evidence>